<evidence type="ECO:0000313" key="2">
    <source>
        <dbReference type="EMBL" id="MDR6969582.1"/>
    </source>
</evidence>
<gene>
    <name evidence="2" type="ORF">J2X31_003615</name>
</gene>
<protein>
    <recommendedName>
        <fullName evidence="4">Histidine kinase</fullName>
    </recommendedName>
</protein>
<evidence type="ECO:0008006" key="4">
    <source>
        <dbReference type="Google" id="ProtNLM"/>
    </source>
</evidence>
<organism evidence="2 3">
    <name type="scientific">Flavobacterium arsenatis</name>
    <dbReference type="NCBI Taxonomy" id="1484332"/>
    <lineage>
        <taxon>Bacteria</taxon>
        <taxon>Pseudomonadati</taxon>
        <taxon>Bacteroidota</taxon>
        <taxon>Flavobacteriia</taxon>
        <taxon>Flavobacteriales</taxon>
        <taxon>Flavobacteriaceae</taxon>
        <taxon>Flavobacterium</taxon>
    </lineage>
</organism>
<feature type="chain" id="PRO_5047179191" description="Histidine kinase" evidence="1">
    <location>
        <begin position="20"/>
        <end position="201"/>
    </location>
</feature>
<feature type="signal peptide" evidence="1">
    <location>
        <begin position="1"/>
        <end position="19"/>
    </location>
</feature>
<proteinExistence type="predicted"/>
<dbReference type="Proteomes" id="UP001255185">
    <property type="component" value="Unassembled WGS sequence"/>
</dbReference>
<dbReference type="RefSeq" id="WP_310028794.1">
    <property type="nucleotide sequence ID" value="NZ_JAVDVI010000024.1"/>
</dbReference>
<dbReference type="EMBL" id="JAVDVI010000024">
    <property type="protein sequence ID" value="MDR6969582.1"/>
    <property type="molecule type" value="Genomic_DNA"/>
</dbReference>
<keyword evidence="3" id="KW-1185">Reference proteome</keyword>
<evidence type="ECO:0000256" key="1">
    <source>
        <dbReference type="SAM" id="SignalP"/>
    </source>
</evidence>
<keyword evidence="1" id="KW-0732">Signal</keyword>
<reference evidence="2 3" key="1">
    <citation type="submission" date="2023-07" db="EMBL/GenBank/DDBJ databases">
        <title>Sorghum-associated microbial communities from plants grown in Nebraska, USA.</title>
        <authorList>
            <person name="Schachtman D."/>
        </authorList>
    </citation>
    <scope>NUCLEOTIDE SEQUENCE [LARGE SCALE GENOMIC DNA]</scope>
    <source>
        <strain evidence="2 3">3773</strain>
    </source>
</reference>
<accession>A0ABU1TUN9</accession>
<sequence length="201" mass="22973">MKKLLSLIAILPFMTFCNGQNTSKLNEFVNSTDLKGKIWHTGVNGNDGYIGKEKQPIINVFSDDIFLYFLDKDSVQLKYTVYSPSIGGRTSIINGTYQVDNKNEVSIIFTEPKNTFGGHTITINDKDVQYSLYAISRVKKNEVSQPDITELPQINTYHFKIIEQLADNNFVAELTLLDDRQAKYKFGIYKFENIIEPKSQH</sequence>
<comment type="caution">
    <text evidence="2">The sequence shown here is derived from an EMBL/GenBank/DDBJ whole genome shotgun (WGS) entry which is preliminary data.</text>
</comment>
<name>A0ABU1TUN9_9FLAO</name>
<evidence type="ECO:0000313" key="3">
    <source>
        <dbReference type="Proteomes" id="UP001255185"/>
    </source>
</evidence>